<comment type="caution">
    <text evidence="3">The sequence shown here is derived from an EMBL/GenBank/DDBJ whole genome shotgun (WGS) entry which is preliminary data.</text>
</comment>
<sequence length="178" mass="18742">MTNPNGLTTVAGAPVPDNQNSLTAGARGPMLLQDVWLLEKLAHFDREVIPERRMHAKGSAAFGTFRVTHDITAHTNAAVFSEIGKRTEIFLRFSTVAGERGAADAERDIRGFASASTPSTATGTSSATTPPSSSSVTPSNSPTSTTRSSAIRRPTSALRKTTGTSGPISRKRCTRSPS</sequence>
<dbReference type="PANTHER" id="PTHR11465">
    <property type="entry name" value="CATALASE"/>
    <property type="match status" value="1"/>
</dbReference>
<dbReference type="PANTHER" id="PTHR11465:SF61">
    <property type="entry name" value="CATALASE"/>
    <property type="match status" value="1"/>
</dbReference>
<dbReference type="InterPro" id="IPR018028">
    <property type="entry name" value="Catalase"/>
</dbReference>
<dbReference type="InterPro" id="IPR020835">
    <property type="entry name" value="Catalase_sf"/>
</dbReference>
<dbReference type="GO" id="GO:0004096">
    <property type="term" value="F:catalase activity"/>
    <property type="evidence" value="ECO:0007669"/>
    <property type="project" value="InterPro"/>
</dbReference>
<dbReference type="GO" id="GO:0020037">
    <property type="term" value="F:heme binding"/>
    <property type="evidence" value="ECO:0007669"/>
    <property type="project" value="InterPro"/>
</dbReference>
<evidence type="ECO:0000259" key="2">
    <source>
        <dbReference type="SMART" id="SM01060"/>
    </source>
</evidence>
<name>X0Q2X9_RHOWR</name>
<dbReference type="PROSITE" id="PS00438">
    <property type="entry name" value="CATALASE_2"/>
    <property type="match status" value="1"/>
</dbReference>
<dbReference type="GO" id="GO:0042542">
    <property type="term" value="P:response to hydrogen peroxide"/>
    <property type="evidence" value="ECO:0007669"/>
    <property type="project" value="TreeGrafter"/>
</dbReference>
<organism evidence="3 4">
    <name type="scientific">Rhodococcus wratislaviensis NBRC 100605</name>
    <dbReference type="NCBI Taxonomy" id="1219028"/>
    <lineage>
        <taxon>Bacteria</taxon>
        <taxon>Bacillati</taxon>
        <taxon>Actinomycetota</taxon>
        <taxon>Actinomycetes</taxon>
        <taxon>Mycobacteriales</taxon>
        <taxon>Nocardiaceae</taxon>
        <taxon>Rhodococcus</taxon>
    </lineage>
</organism>
<feature type="compositionally biased region" description="Low complexity" evidence="1">
    <location>
        <begin position="113"/>
        <end position="149"/>
    </location>
</feature>
<dbReference type="AlphaFoldDB" id="X0Q2X9"/>
<dbReference type="Gene3D" id="2.40.180.10">
    <property type="entry name" value="Catalase core domain"/>
    <property type="match status" value="1"/>
</dbReference>
<dbReference type="GO" id="GO:0005737">
    <property type="term" value="C:cytoplasm"/>
    <property type="evidence" value="ECO:0007669"/>
    <property type="project" value="TreeGrafter"/>
</dbReference>
<dbReference type="EMBL" id="BAWF01000020">
    <property type="protein sequence ID" value="GAF45402.1"/>
    <property type="molecule type" value="Genomic_DNA"/>
</dbReference>
<protein>
    <submittedName>
        <fullName evidence="3">Catalase</fullName>
    </submittedName>
</protein>
<evidence type="ECO:0000256" key="1">
    <source>
        <dbReference type="SAM" id="MobiDB-lite"/>
    </source>
</evidence>
<feature type="compositionally biased region" description="Basic residues" evidence="1">
    <location>
        <begin position="169"/>
        <end position="178"/>
    </location>
</feature>
<dbReference type="Pfam" id="PF00199">
    <property type="entry name" value="Catalase"/>
    <property type="match status" value="1"/>
</dbReference>
<reference evidence="3 4" key="1">
    <citation type="submission" date="2014-02" db="EMBL/GenBank/DDBJ databases">
        <title>Whole genome shotgun sequence of Rhodococcus wratislaviensis NBRC 100605.</title>
        <authorList>
            <person name="Hosoyama A."/>
            <person name="Tsuchikane K."/>
            <person name="Yoshida I."/>
            <person name="Ohji S."/>
            <person name="Ichikawa N."/>
            <person name="Yamazoe A."/>
            <person name="Fujita N."/>
        </authorList>
    </citation>
    <scope>NUCLEOTIDE SEQUENCE [LARGE SCALE GENOMIC DNA]</scope>
    <source>
        <strain evidence="3 4">NBRC 100605</strain>
    </source>
</reference>
<dbReference type="PROSITE" id="PS51402">
    <property type="entry name" value="CATALASE_3"/>
    <property type="match status" value="1"/>
</dbReference>
<feature type="domain" description="Catalase core" evidence="2">
    <location>
        <begin position="8"/>
        <end position="178"/>
    </location>
</feature>
<evidence type="ECO:0000313" key="4">
    <source>
        <dbReference type="Proteomes" id="UP000019491"/>
    </source>
</evidence>
<dbReference type="InterPro" id="IPR024708">
    <property type="entry name" value="Catalase_AS"/>
</dbReference>
<evidence type="ECO:0000313" key="3">
    <source>
        <dbReference type="EMBL" id="GAF45402.1"/>
    </source>
</evidence>
<dbReference type="InterPro" id="IPR011614">
    <property type="entry name" value="Catalase_core"/>
</dbReference>
<dbReference type="Proteomes" id="UP000019491">
    <property type="component" value="Unassembled WGS sequence"/>
</dbReference>
<dbReference type="SUPFAM" id="SSF56634">
    <property type="entry name" value="Heme-dependent catalase-like"/>
    <property type="match status" value="1"/>
</dbReference>
<proteinExistence type="predicted"/>
<dbReference type="PRINTS" id="PR00067">
    <property type="entry name" value="CATALASE"/>
</dbReference>
<feature type="compositionally biased region" description="Polar residues" evidence="1">
    <location>
        <begin position="158"/>
        <end position="167"/>
    </location>
</feature>
<keyword evidence="4" id="KW-1185">Reference proteome</keyword>
<dbReference type="SMART" id="SM01060">
    <property type="entry name" value="Catalase"/>
    <property type="match status" value="1"/>
</dbReference>
<gene>
    <name evidence="3" type="primary">katA</name>
    <name evidence="3" type="ORF">RW1_020_00380</name>
</gene>
<feature type="region of interest" description="Disordered" evidence="1">
    <location>
        <begin position="113"/>
        <end position="178"/>
    </location>
</feature>
<dbReference type="GO" id="GO:0042744">
    <property type="term" value="P:hydrogen peroxide catabolic process"/>
    <property type="evidence" value="ECO:0007669"/>
    <property type="project" value="TreeGrafter"/>
</dbReference>
<accession>X0Q2X9</accession>